<evidence type="ECO:0000256" key="5">
    <source>
        <dbReference type="SAM" id="Phobius"/>
    </source>
</evidence>
<dbReference type="PANTHER" id="PTHR44733">
    <property type="entry name" value="DNAJ HOMOLOG SUBFAMILY C MEMBER 22"/>
    <property type="match status" value="1"/>
</dbReference>
<dbReference type="PANTHER" id="PTHR44733:SF1">
    <property type="entry name" value="DNAJ HOMOLOG SUBFAMILY C MEMBER 22"/>
    <property type="match status" value="1"/>
</dbReference>
<protein>
    <recommendedName>
        <fullName evidence="6">TM2 domain-containing protein</fullName>
    </recommendedName>
</protein>
<keyword evidence="4 5" id="KW-0472">Membrane</keyword>
<gene>
    <name evidence="7" type="ORF">CAUJ_LOCUS15048</name>
</gene>
<evidence type="ECO:0000259" key="6">
    <source>
        <dbReference type="Pfam" id="PF05154"/>
    </source>
</evidence>
<evidence type="ECO:0000313" key="8">
    <source>
        <dbReference type="Proteomes" id="UP000835052"/>
    </source>
</evidence>
<name>A0A8S1HTJ6_9PELO</name>
<sequence>MGFQDDDDDVKPWKARLLLVFGGFFGAHRLYLRQIPEAFVFFSTFGVFLLGVLYDSFYLNSEVSRVNLSKEDDSPLLKEKFKNGKLLAAQSKFVSFSFSRLIFSILYGCWIGFLAWLACSVTLGWTKFDHLLFVVIISAAISAGIYVVGQCGGQSRELLYIWLTASSVSFLLVKVLGLDTLRMILLTSIAATLIGNRTARFRGFRQRHSYKKFFFWGSLFALLICIIMMGCTRKIMDRKVTATHPGKSRAISSIGSLLHDRFFDKKHVYSFFKNDPFIEYQAYTTTDSHRKKSLSDEEQSVSSKRPLISSKWWRVWSSDFWDELTSAATSRRIDWVEKAAVVIVDVLRAETRVRDGRLNAEPLKWAAYRMFLIHKFDLPPFVQDDRVTRECQFWLKTHKNRQKIEKDGRDFAAIATRSACLTRIYANARASVQDQAITRNVKKTPDDRLQYP</sequence>
<feature type="transmembrane region" description="Helical" evidence="5">
    <location>
        <begin position="131"/>
        <end position="149"/>
    </location>
</feature>
<dbReference type="EMBL" id="CAJGYM010000157">
    <property type="protein sequence ID" value="CAD6199144.1"/>
    <property type="molecule type" value="Genomic_DNA"/>
</dbReference>
<proteinExistence type="predicted"/>
<dbReference type="OrthoDB" id="10262359at2759"/>
<comment type="caution">
    <text evidence="7">The sequence shown here is derived from an EMBL/GenBank/DDBJ whole genome shotgun (WGS) entry which is preliminary data.</text>
</comment>
<organism evidence="7 8">
    <name type="scientific">Caenorhabditis auriculariae</name>
    <dbReference type="NCBI Taxonomy" id="2777116"/>
    <lineage>
        <taxon>Eukaryota</taxon>
        <taxon>Metazoa</taxon>
        <taxon>Ecdysozoa</taxon>
        <taxon>Nematoda</taxon>
        <taxon>Chromadorea</taxon>
        <taxon>Rhabditida</taxon>
        <taxon>Rhabditina</taxon>
        <taxon>Rhabditomorpha</taxon>
        <taxon>Rhabditoidea</taxon>
        <taxon>Rhabditidae</taxon>
        <taxon>Peloderinae</taxon>
        <taxon>Caenorhabditis</taxon>
    </lineage>
</organism>
<dbReference type="GO" id="GO:0016020">
    <property type="term" value="C:membrane"/>
    <property type="evidence" value="ECO:0007669"/>
    <property type="project" value="UniProtKB-SubCell"/>
</dbReference>
<keyword evidence="3 5" id="KW-1133">Transmembrane helix</keyword>
<evidence type="ECO:0000256" key="3">
    <source>
        <dbReference type="ARBA" id="ARBA00022989"/>
    </source>
</evidence>
<feature type="transmembrane region" description="Helical" evidence="5">
    <location>
        <begin position="101"/>
        <end position="125"/>
    </location>
</feature>
<accession>A0A8S1HTJ6</accession>
<dbReference type="InterPro" id="IPR007829">
    <property type="entry name" value="TM2"/>
</dbReference>
<feature type="transmembrane region" description="Helical" evidence="5">
    <location>
        <begin position="38"/>
        <end position="59"/>
    </location>
</feature>
<evidence type="ECO:0000256" key="4">
    <source>
        <dbReference type="ARBA" id="ARBA00023136"/>
    </source>
</evidence>
<evidence type="ECO:0000256" key="2">
    <source>
        <dbReference type="ARBA" id="ARBA00022692"/>
    </source>
</evidence>
<dbReference type="AlphaFoldDB" id="A0A8S1HTJ6"/>
<evidence type="ECO:0000256" key="1">
    <source>
        <dbReference type="ARBA" id="ARBA00004141"/>
    </source>
</evidence>
<dbReference type="Pfam" id="PF05154">
    <property type="entry name" value="TM2"/>
    <property type="match status" value="1"/>
</dbReference>
<evidence type="ECO:0000313" key="7">
    <source>
        <dbReference type="EMBL" id="CAD6199144.1"/>
    </source>
</evidence>
<reference evidence="7" key="1">
    <citation type="submission" date="2020-10" db="EMBL/GenBank/DDBJ databases">
        <authorList>
            <person name="Kikuchi T."/>
        </authorList>
    </citation>
    <scope>NUCLEOTIDE SEQUENCE</scope>
    <source>
        <strain evidence="7">NKZ352</strain>
    </source>
</reference>
<feature type="transmembrane region" description="Helical" evidence="5">
    <location>
        <begin position="158"/>
        <end position="177"/>
    </location>
</feature>
<comment type="subcellular location">
    <subcellularLocation>
        <location evidence="1">Membrane</location>
        <topology evidence="1">Multi-pass membrane protein</topology>
    </subcellularLocation>
</comment>
<dbReference type="Proteomes" id="UP000835052">
    <property type="component" value="Unassembled WGS sequence"/>
</dbReference>
<keyword evidence="2 5" id="KW-0812">Transmembrane</keyword>
<feature type="transmembrane region" description="Helical" evidence="5">
    <location>
        <begin position="213"/>
        <end position="230"/>
    </location>
</feature>
<keyword evidence="8" id="KW-1185">Reference proteome</keyword>
<feature type="domain" description="TM2" evidence="6">
    <location>
        <begin position="11"/>
        <end position="57"/>
    </location>
</feature>
<feature type="transmembrane region" description="Helical" evidence="5">
    <location>
        <begin position="15"/>
        <end position="32"/>
    </location>
</feature>